<dbReference type="InterPro" id="IPR052961">
    <property type="entry name" value="Oxido-Kinase-like_Enzymes"/>
</dbReference>
<name>A0AAV5V1V9_9BILA</name>
<evidence type="ECO:0000259" key="1">
    <source>
        <dbReference type="SMART" id="SM00587"/>
    </source>
</evidence>
<comment type="caution">
    <text evidence="2">The sequence shown here is derived from an EMBL/GenBank/DDBJ whole genome shotgun (WGS) entry which is preliminary data.</text>
</comment>
<dbReference type="Pfam" id="PF07914">
    <property type="entry name" value="DUF1679"/>
    <property type="match status" value="1"/>
</dbReference>
<dbReference type="SUPFAM" id="SSF56112">
    <property type="entry name" value="Protein kinase-like (PK-like)"/>
    <property type="match status" value="1"/>
</dbReference>
<dbReference type="PANTHER" id="PTHR23020:SF20">
    <property type="entry name" value="CHK KINASE-LIKE DOMAIN-CONTAINING PROTEIN"/>
    <property type="match status" value="1"/>
</dbReference>
<feature type="non-terminal residue" evidence="2">
    <location>
        <position position="1"/>
    </location>
</feature>
<protein>
    <recommendedName>
        <fullName evidence="1">CHK kinase-like domain-containing protein</fullName>
    </recommendedName>
</protein>
<dbReference type="AlphaFoldDB" id="A0AAV5V1V9"/>
<organism evidence="2 3">
    <name type="scientific">Pristionchus fissidentatus</name>
    <dbReference type="NCBI Taxonomy" id="1538716"/>
    <lineage>
        <taxon>Eukaryota</taxon>
        <taxon>Metazoa</taxon>
        <taxon>Ecdysozoa</taxon>
        <taxon>Nematoda</taxon>
        <taxon>Chromadorea</taxon>
        <taxon>Rhabditida</taxon>
        <taxon>Rhabditina</taxon>
        <taxon>Diplogasteromorpha</taxon>
        <taxon>Diplogasteroidea</taxon>
        <taxon>Neodiplogasteridae</taxon>
        <taxon>Pristionchus</taxon>
    </lineage>
</organism>
<proteinExistence type="predicted"/>
<dbReference type="EMBL" id="BTSY01000001">
    <property type="protein sequence ID" value="GMT12398.1"/>
    <property type="molecule type" value="Genomic_DNA"/>
</dbReference>
<feature type="domain" description="CHK kinase-like" evidence="1">
    <location>
        <begin position="122"/>
        <end position="301"/>
    </location>
</feature>
<reference evidence="2" key="1">
    <citation type="submission" date="2023-10" db="EMBL/GenBank/DDBJ databases">
        <title>Genome assembly of Pristionchus species.</title>
        <authorList>
            <person name="Yoshida K."/>
            <person name="Sommer R.J."/>
        </authorList>
    </citation>
    <scope>NUCLEOTIDE SEQUENCE</scope>
    <source>
        <strain evidence="2">RS5133</strain>
    </source>
</reference>
<accession>A0AAV5V1V9</accession>
<dbReference type="PANTHER" id="PTHR23020">
    <property type="entry name" value="UNCHARACTERIZED NUCLEAR HORMONE RECEPTOR-RELATED"/>
    <property type="match status" value="1"/>
</dbReference>
<sequence length="357" mass="40757">TKLVAVSVETYKQEIIEVLQRAGEPVKIEDETTFVRLGEGRGMTSSLWTVDIGGRKYAAKISNAEGKSNEECYAQQHNNELQVYEWLEKLRTDALTSPYDDDLKTVRFYGGTKCEITKPGLILMADLSSESVHSSTDVSLSTIFSIIDGVAAYQSAYLSTEEELELFPRDMFFELGSTWLKEYIGMTEKQGWFKEKWRDALNAWSDVHSLSAGTYEQEEGDLPLTLAHSDMWMNNILFSKKENYEELELLAFVDWQAATVGNALTDVVVVVGLNMDASERRKHEREILQHYVDEMKKRCHRFKKEFPIDAMEKLLPQYRRSLRFAALMLLIFIQSEAGGESGTYTKRFIGLLEDIVG</sequence>
<evidence type="ECO:0000313" key="3">
    <source>
        <dbReference type="Proteomes" id="UP001432322"/>
    </source>
</evidence>
<evidence type="ECO:0000313" key="2">
    <source>
        <dbReference type="EMBL" id="GMT12398.1"/>
    </source>
</evidence>
<dbReference type="InterPro" id="IPR015897">
    <property type="entry name" value="CHK_kinase-like"/>
</dbReference>
<keyword evidence="3" id="KW-1185">Reference proteome</keyword>
<dbReference type="Proteomes" id="UP001432322">
    <property type="component" value="Unassembled WGS sequence"/>
</dbReference>
<dbReference type="InterPro" id="IPR012877">
    <property type="entry name" value="Dhs-27"/>
</dbReference>
<dbReference type="Gene3D" id="3.90.1200.10">
    <property type="match status" value="1"/>
</dbReference>
<dbReference type="SMART" id="SM00587">
    <property type="entry name" value="CHK"/>
    <property type="match status" value="1"/>
</dbReference>
<dbReference type="InterPro" id="IPR011009">
    <property type="entry name" value="Kinase-like_dom_sf"/>
</dbReference>
<gene>
    <name evidence="2" type="ORF">PFISCL1PPCAC_3695</name>
</gene>